<dbReference type="AlphaFoldDB" id="B4SGC4"/>
<dbReference type="InterPro" id="IPR036425">
    <property type="entry name" value="MoaB/Mog-like_dom_sf"/>
</dbReference>
<dbReference type="PIRSF" id="PIRSF006728">
    <property type="entry name" value="CinA"/>
    <property type="match status" value="1"/>
</dbReference>
<evidence type="ECO:0000313" key="3">
    <source>
        <dbReference type="EMBL" id="ACF44860.1"/>
    </source>
</evidence>
<protein>
    <recommendedName>
        <fullName evidence="1">CinA-like protein</fullName>
    </recommendedName>
</protein>
<dbReference type="InterPro" id="IPR050101">
    <property type="entry name" value="CinA"/>
</dbReference>
<reference evidence="3 4" key="1">
    <citation type="submission" date="2008-06" db="EMBL/GenBank/DDBJ databases">
        <title>Complete sequence of Pelodictyon phaeoclathratiforme BU-1.</title>
        <authorList>
            <consortium name="US DOE Joint Genome Institute"/>
            <person name="Lucas S."/>
            <person name="Copeland A."/>
            <person name="Lapidus A."/>
            <person name="Glavina del Rio T."/>
            <person name="Dalin E."/>
            <person name="Tice H."/>
            <person name="Bruce D."/>
            <person name="Goodwin L."/>
            <person name="Pitluck S."/>
            <person name="Schmutz J."/>
            <person name="Larimer F."/>
            <person name="Land M."/>
            <person name="Hauser L."/>
            <person name="Kyrpides N."/>
            <person name="Mikhailova N."/>
            <person name="Liu Z."/>
            <person name="Li T."/>
            <person name="Zhao F."/>
            <person name="Overmann J."/>
            <person name="Bryant D.A."/>
            <person name="Richardson P."/>
        </authorList>
    </citation>
    <scope>NUCLEOTIDE SEQUENCE [LARGE SCALE GENOMIC DNA]</scope>
    <source>
        <strain evidence="4">DSM 5477 / BU-1</strain>
    </source>
</reference>
<dbReference type="NCBIfam" id="TIGR00200">
    <property type="entry name" value="cinA_nterm"/>
    <property type="match status" value="1"/>
</dbReference>
<proteinExistence type="inferred from homology"/>
<sequence>MRAEIVSVGDELLKGQRVNTNAAFMAEALGGIGVPVGRVIACSDREEEIIAVLSESLERADIVLVTGGLGPTRDDRTKQAVQRMLGRGLELSQEAFANLAERLKQSGVELLDALRDQAMVIEGSHVIENTKGTAAGMIIECGEQFQNHHLVLMPGVPSEMIAMMELTVLSWFAALSDTVIRHTPIKTLGIGESMLAGMIVDIEDTLPEGTTLAYLPHAAGVTLMISTIGHVQEEVERDNRSVVDAIVNSTGKFIYATSEVSLEATIGAMLATRGLTVAVAESCTGGLVASRLTDVPGSSAWFLQGFVVYSNQAKEKSLGVPGELIDRYGAVSEEVARAMAIGCLEKSGADFALSTTGIAGPSGGSPEKPVGTLCLAMATKHSGILLSRTLVMQGDRERNKLRFSEAVLRELWECLRQR</sequence>
<dbReference type="PANTHER" id="PTHR13939">
    <property type="entry name" value="NICOTINAMIDE-NUCLEOTIDE AMIDOHYDROLASE PNCC"/>
    <property type="match status" value="1"/>
</dbReference>
<dbReference type="CDD" id="cd00885">
    <property type="entry name" value="cinA"/>
    <property type="match status" value="1"/>
</dbReference>
<dbReference type="Proteomes" id="UP000002724">
    <property type="component" value="Chromosome"/>
</dbReference>
<dbReference type="eggNOG" id="COG1546">
    <property type="taxonomic scope" value="Bacteria"/>
</dbReference>
<gene>
    <name evidence="3" type="ordered locus">Ppha_2702</name>
</gene>
<organism evidence="3 4">
    <name type="scientific">Pelodictyon phaeoclathratiforme (strain DSM 5477 / BU-1)</name>
    <dbReference type="NCBI Taxonomy" id="324925"/>
    <lineage>
        <taxon>Bacteria</taxon>
        <taxon>Pseudomonadati</taxon>
        <taxon>Chlorobiota</taxon>
        <taxon>Chlorobiia</taxon>
        <taxon>Chlorobiales</taxon>
        <taxon>Chlorobiaceae</taxon>
        <taxon>Chlorobium/Pelodictyon group</taxon>
        <taxon>Pelodictyon</taxon>
    </lineage>
</organism>
<dbReference type="Gene3D" id="3.40.980.10">
    <property type="entry name" value="MoaB/Mog-like domain"/>
    <property type="match status" value="1"/>
</dbReference>
<comment type="similarity">
    <text evidence="1">Belongs to the CinA family.</text>
</comment>
<evidence type="ECO:0000259" key="2">
    <source>
        <dbReference type="SMART" id="SM00852"/>
    </source>
</evidence>
<name>B4SGC4_PELPB</name>
<dbReference type="NCBIfam" id="TIGR00199">
    <property type="entry name" value="PncC_domain"/>
    <property type="match status" value="1"/>
</dbReference>
<dbReference type="InterPro" id="IPR001453">
    <property type="entry name" value="MoaB/Mog_dom"/>
</dbReference>
<dbReference type="HOGENOM" id="CLU_030805_9_2_10"/>
<dbReference type="RefSeq" id="WP_012509332.1">
    <property type="nucleotide sequence ID" value="NC_011060.1"/>
</dbReference>
<dbReference type="InterPro" id="IPR008136">
    <property type="entry name" value="CinA_C"/>
</dbReference>
<dbReference type="EMBL" id="CP001110">
    <property type="protein sequence ID" value="ACF44860.1"/>
    <property type="molecule type" value="Genomic_DNA"/>
</dbReference>
<dbReference type="SUPFAM" id="SSF53218">
    <property type="entry name" value="Molybdenum cofactor biosynthesis proteins"/>
    <property type="match status" value="1"/>
</dbReference>
<accession>B4SGC4</accession>
<dbReference type="InterPro" id="IPR041424">
    <property type="entry name" value="CinA_KH"/>
</dbReference>
<dbReference type="Pfam" id="PF00994">
    <property type="entry name" value="MoCF_biosynth"/>
    <property type="match status" value="1"/>
</dbReference>
<evidence type="ECO:0000313" key="4">
    <source>
        <dbReference type="Proteomes" id="UP000002724"/>
    </source>
</evidence>
<feature type="domain" description="MoaB/Mog" evidence="2">
    <location>
        <begin position="4"/>
        <end position="175"/>
    </location>
</feature>
<dbReference type="HAMAP" id="MF_00226_B">
    <property type="entry name" value="CinA_B"/>
    <property type="match status" value="1"/>
</dbReference>
<dbReference type="PANTHER" id="PTHR13939:SF0">
    <property type="entry name" value="NMN AMIDOHYDROLASE-LIKE PROTEIN YFAY"/>
    <property type="match status" value="1"/>
</dbReference>
<dbReference type="SMART" id="SM00852">
    <property type="entry name" value="MoCF_biosynth"/>
    <property type="match status" value="1"/>
</dbReference>
<dbReference type="Pfam" id="PF02464">
    <property type="entry name" value="CinA"/>
    <property type="match status" value="1"/>
</dbReference>
<dbReference type="NCBIfam" id="TIGR00177">
    <property type="entry name" value="molyb_syn"/>
    <property type="match status" value="1"/>
</dbReference>
<dbReference type="OrthoDB" id="9801454at2"/>
<dbReference type="Gene3D" id="3.90.950.20">
    <property type="entry name" value="CinA-like"/>
    <property type="match status" value="1"/>
</dbReference>
<dbReference type="InterPro" id="IPR036653">
    <property type="entry name" value="CinA-like_C"/>
</dbReference>
<dbReference type="Pfam" id="PF18146">
    <property type="entry name" value="CinA_KH"/>
    <property type="match status" value="1"/>
</dbReference>
<dbReference type="SUPFAM" id="SSF142433">
    <property type="entry name" value="CinA-like"/>
    <property type="match status" value="1"/>
</dbReference>
<dbReference type="STRING" id="324925.Ppha_2702"/>
<keyword evidence="4" id="KW-1185">Reference proteome</keyword>
<evidence type="ECO:0000256" key="1">
    <source>
        <dbReference type="HAMAP-Rule" id="MF_00226"/>
    </source>
</evidence>
<dbReference type="InterPro" id="IPR008135">
    <property type="entry name" value="Competence-induced_CinA"/>
</dbReference>
<dbReference type="NCBIfam" id="NF001813">
    <property type="entry name" value="PRK00549.1"/>
    <property type="match status" value="1"/>
</dbReference>
<dbReference type="eggNOG" id="COG1058">
    <property type="taxonomic scope" value="Bacteria"/>
</dbReference>
<dbReference type="KEGG" id="pph:Ppha_2702"/>